<keyword evidence="7" id="KW-1185">Reference proteome</keyword>
<evidence type="ECO:0000256" key="3">
    <source>
        <dbReference type="ARBA" id="ARBA00023136"/>
    </source>
</evidence>
<evidence type="ECO:0000256" key="4">
    <source>
        <dbReference type="ARBA" id="ARBA00023139"/>
    </source>
</evidence>
<proteinExistence type="predicted"/>
<dbReference type="GO" id="GO:0009279">
    <property type="term" value="C:cell outer membrane"/>
    <property type="evidence" value="ECO:0007669"/>
    <property type="project" value="UniProtKB-SubCell"/>
</dbReference>
<dbReference type="Proteomes" id="UP000194003">
    <property type="component" value="Unassembled WGS sequence"/>
</dbReference>
<organism evidence="6 7">
    <name type="scientific">Magnetofaba australis IT-1</name>
    <dbReference type="NCBI Taxonomy" id="1434232"/>
    <lineage>
        <taxon>Bacteria</taxon>
        <taxon>Pseudomonadati</taxon>
        <taxon>Pseudomonadota</taxon>
        <taxon>Magnetococcia</taxon>
        <taxon>Magnetococcales</taxon>
        <taxon>Magnetococcaceae</taxon>
        <taxon>Magnetofaba</taxon>
    </lineage>
</organism>
<evidence type="ECO:0000256" key="2">
    <source>
        <dbReference type="ARBA" id="ARBA00022729"/>
    </source>
</evidence>
<accession>A0A1Y2K1L3</accession>
<keyword evidence="2" id="KW-0732">Signal</keyword>
<comment type="caution">
    <text evidence="6">The sequence shown here is derived from an EMBL/GenBank/DDBJ whole genome shotgun (WGS) entry which is preliminary data.</text>
</comment>
<keyword evidence="3" id="KW-0472">Membrane</keyword>
<evidence type="ECO:0000256" key="1">
    <source>
        <dbReference type="ARBA" id="ARBA00004459"/>
    </source>
</evidence>
<evidence type="ECO:0000313" key="7">
    <source>
        <dbReference type="Proteomes" id="UP000194003"/>
    </source>
</evidence>
<dbReference type="InterPro" id="IPR008874">
    <property type="entry name" value="TraT_complement-R"/>
</dbReference>
<comment type="subcellular location">
    <subcellularLocation>
        <location evidence="1">Cell outer membrane</location>
        <topology evidence="1">Lipid-anchor</topology>
    </subcellularLocation>
</comment>
<dbReference type="Pfam" id="PF05818">
    <property type="entry name" value="TraT"/>
    <property type="match status" value="1"/>
</dbReference>
<name>A0A1Y2K1L3_9PROT</name>
<gene>
    <name evidence="6" type="ORF">MAIT1_00645</name>
</gene>
<reference evidence="6 7" key="1">
    <citation type="journal article" date="2016" name="BMC Genomics">
        <title>Combined genomic and structural analyses of a cultured magnetotactic bacterium reveals its niche adaptation to a dynamic environment.</title>
        <authorList>
            <person name="Araujo A.C."/>
            <person name="Morillo V."/>
            <person name="Cypriano J."/>
            <person name="Teixeira L.C."/>
            <person name="Leao P."/>
            <person name="Lyra S."/>
            <person name="Almeida L.G."/>
            <person name="Bazylinski D.A."/>
            <person name="Vasconcellos A.T."/>
            <person name="Abreu F."/>
            <person name="Lins U."/>
        </authorList>
    </citation>
    <scope>NUCLEOTIDE SEQUENCE [LARGE SCALE GENOMIC DNA]</scope>
    <source>
        <strain evidence="6 7">IT-1</strain>
    </source>
</reference>
<dbReference type="EMBL" id="LVJN01000021">
    <property type="protein sequence ID" value="OSM00191.1"/>
    <property type="molecule type" value="Genomic_DNA"/>
</dbReference>
<keyword evidence="5" id="KW-0449">Lipoprotein</keyword>
<protein>
    <recommendedName>
        <fullName evidence="8">TraT complement resistance protein</fullName>
    </recommendedName>
</protein>
<evidence type="ECO:0008006" key="8">
    <source>
        <dbReference type="Google" id="ProtNLM"/>
    </source>
</evidence>
<dbReference type="AlphaFoldDB" id="A0A1Y2K1L3"/>
<sequence>MLALGLAGVLAGCGYNTGAKRMGMVVNEETGYQYGSRIYGDASMVVDPGPDTGIKIRVRNTSGDTAFDLHQFRSQLEADYEAKGFRIERGGNYTIMLDINVVFSGQYSTNDQSRYASWGGIGGGAVGTGVGYNRNGGVGAAVGGVAGAAAGVTLGYLVGTFTEENVFISRAVVRVLTKSQAREDDGETIYFGKKIKRRRDDDIAKFRKRSTLYVSAYGGGRTGKQSVIAPEVRRRFIRIFKDII</sequence>
<dbReference type="STRING" id="1434232.MAIT1_00645"/>
<evidence type="ECO:0000313" key="6">
    <source>
        <dbReference type="EMBL" id="OSM00191.1"/>
    </source>
</evidence>
<evidence type="ECO:0000256" key="5">
    <source>
        <dbReference type="ARBA" id="ARBA00023288"/>
    </source>
</evidence>
<keyword evidence="4" id="KW-0564">Palmitate</keyword>